<evidence type="ECO:0000256" key="3">
    <source>
        <dbReference type="ARBA" id="ARBA00022723"/>
    </source>
</evidence>
<comment type="similarity">
    <text evidence="1">Belongs to the tannase family.</text>
</comment>
<keyword evidence="6" id="KW-0106">Calcium</keyword>
<dbReference type="SUPFAM" id="SSF53474">
    <property type="entry name" value="alpha/beta-Hydrolases"/>
    <property type="match status" value="2"/>
</dbReference>
<keyword evidence="7" id="KW-1015">Disulfide bond</keyword>
<evidence type="ECO:0000256" key="4">
    <source>
        <dbReference type="ARBA" id="ARBA00022729"/>
    </source>
</evidence>
<evidence type="ECO:0000313" key="9">
    <source>
        <dbReference type="Proteomes" id="UP000682802"/>
    </source>
</evidence>
<dbReference type="EMBL" id="CP076128">
    <property type="protein sequence ID" value="QWG06047.1"/>
    <property type="molecule type" value="Genomic_DNA"/>
</dbReference>
<protein>
    <submittedName>
        <fullName evidence="8">Tannase/feruloyl esterase family alpha/beta hydrolase</fullName>
    </submittedName>
</protein>
<proteinExistence type="inferred from homology"/>
<sequence length="524" mass="57934">MNKEKLNLLKVLILTLSLSTLVGFTYTIKQNKGGNPDNIPEIADVNITSISKEDAMAPHYKVAGIIGKNTKFELLLPDNWNGKFVFGGGAGFVGSVINLALSYNVLEKGYATVGTDTGHEGANPIDGRWAEGDMEAIVNFGHMAVHRTTVVSKAIIEAFYNNKIEHSYFVGCSRGGGQAMMEAQRYPDDFDGIVAGAPAYEWTSGLAMGMTHNVSKMFPDPNNLDEPLVSISDLKLVEDAYLEMCDELDGIKDGILNDPRACHFDIETLLCEGDNKEDCLSQEQIDALKAVYEGPQDKNGDIFYGFPFGGETHKDGWAKWITGGLNHVDDGNTFHQGIDNSSEEKFPTPPNYQYGFGTHLMKFFIYQDSTWDYTDFDYDTFRDDALFIGQTLNASSPDLSKFRANGGKLLMYSGWSDPAITSLGTIGYYEDVIDFDETAEDDVKLFMMPGVLHCAGGDGPWYVNWVDEIDNWVANEKDPEQIIVYFIDEEMKPAGSRLLCPYPTAAEYDGVGDTRDVKSFNCGN</sequence>
<evidence type="ECO:0000256" key="6">
    <source>
        <dbReference type="ARBA" id="ARBA00022837"/>
    </source>
</evidence>
<dbReference type="Proteomes" id="UP000682802">
    <property type="component" value="Chromosome 1"/>
</dbReference>
<keyword evidence="2" id="KW-0719">Serine esterase</keyword>
<accession>A0ABX8GS04</accession>
<gene>
    <name evidence="8" type="ORF">KM029_11810</name>
</gene>
<dbReference type="GO" id="GO:0016787">
    <property type="term" value="F:hydrolase activity"/>
    <property type="evidence" value="ECO:0007669"/>
    <property type="project" value="UniProtKB-KW"/>
</dbReference>
<dbReference type="InterPro" id="IPR029058">
    <property type="entry name" value="AB_hydrolase_fold"/>
</dbReference>
<dbReference type="RefSeq" id="WP_144073480.1">
    <property type="nucleotide sequence ID" value="NZ_CP076128.1"/>
</dbReference>
<keyword evidence="5 8" id="KW-0378">Hydrolase</keyword>
<evidence type="ECO:0000256" key="7">
    <source>
        <dbReference type="ARBA" id="ARBA00023157"/>
    </source>
</evidence>
<keyword evidence="9" id="KW-1185">Reference proteome</keyword>
<evidence type="ECO:0000256" key="1">
    <source>
        <dbReference type="ARBA" id="ARBA00006249"/>
    </source>
</evidence>
<name>A0ABX8GS04_9BACT</name>
<dbReference type="Pfam" id="PF07519">
    <property type="entry name" value="Tannase"/>
    <property type="match status" value="1"/>
</dbReference>
<reference evidence="8 9" key="1">
    <citation type="submission" date="2021-05" db="EMBL/GenBank/DDBJ databases">
        <title>Comparative genomic studies on the polysaccharide-degrading batcterial strains of the Flammeovirga genus.</title>
        <authorList>
            <person name="Zewei F."/>
            <person name="Zheng Z."/>
            <person name="Yu L."/>
            <person name="Ruyue G."/>
            <person name="Yanhong M."/>
            <person name="Yuanyuan C."/>
            <person name="Jingyan G."/>
            <person name="Wenjun H."/>
        </authorList>
    </citation>
    <scope>NUCLEOTIDE SEQUENCE [LARGE SCALE GENOMIC DNA]</scope>
    <source>
        <strain evidence="8 9">YS10</strain>
    </source>
</reference>
<evidence type="ECO:0000313" key="8">
    <source>
        <dbReference type="EMBL" id="QWG06047.1"/>
    </source>
</evidence>
<dbReference type="PANTHER" id="PTHR33938">
    <property type="entry name" value="FERULOYL ESTERASE B-RELATED"/>
    <property type="match status" value="1"/>
</dbReference>
<evidence type="ECO:0000256" key="2">
    <source>
        <dbReference type="ARBA" id="ARBA00022487"/>
    </source>
</evidence>
<organism evidence="8 9">
    <name type="scientific">Flammeovirga kamogawensis</name>
    <dbReference type="NCBI Taxonomy" id="373891"/>
    <lineage>
        <taxon>Bacteria</taxon>
        <taxon>Pseudomonadati</taxon>
        <taxon>Bacteroidota</taxon>
        <taxon>Cytophagia</taxon>
        <taxon>Cytophagales</taxon>
        <taxon>Flammeovirgaceae</taxon>
        <taxon>Flammeovirga</taxon>
    </lineage>
</organism>
<evidence type="ECO:0000256" key="5">
    <source>
        <dbReference type="ARBA" id="ARBA00022801"/>
    </source>
</evidence>
<dbReference type="InterPro" id="IPR011118">
    <property type="entry name" value="Tannase/feruloyl_esterase"/>
</dbReference>
<keyword evidence="4" id="KW-0732">Signal</keyword>
<dbReference type="Gene3D" id="3.40.50.1820">
    <property type="entry name" value="alpha/beta hydrolase"/>
    <property type="match status" value="1"/>
</dbReference>
<dbReference type="PANTHER" id="PTHR33938:SF15">
    <property type="entry name" value="FERULOYL ESTERASE B-RELATED"/>
    <property type="match status" value="1"/>
</dbReference>
<keyword evidence="3" id="KW-0479">Metal-binding</keyword>